<protein>
    <submittedName>
        <fullName evidence="1">Uncharacterized protein</fullName>
    </submittedName>
</protein>
<evidence type="ECO:0000313" key="2">
    <source>
        <dbReference type="Proteomes" id="UP000823775"/>
    </source>
</evidence>
<comment type="caution">
    <text evidence="1">The sequence shown here is derived from an EMBL/GenBank/DDBJ whole genome shotgun (WGS) entry which is preliminary data.</text>
</comment>
<keyword evidence="2" id="KW-1185">Reference proteome</keyword>
<dbReference type="Proteomes" id="UP000823775">
    <property type="component" value="Unassembled WGS sequence"/>
</dbReference>
<evidence type="ECO:0000313" key="1">
    <source>
        <dbReference type="EMBL" id="MCD9642057.1"/>
    </source>
</evidence>
<dbReference type="EMBL" id="JACEIK010003523">
    <property type="protein sequence ID" value="MCD9642057.1"/>
    <property type="molecule type" value="Genomic_DNA"/>
</dbReference>
<sequence>MSGDFKDGKWSACKKRELLEDHCSGGITAAKRSLPQSESHYNRLGNISADLL</sequence>
<organism evidence="1 2">
    <name type="scientific">Datura stramonium</name>
    <name type="common">Jimsonweed</name>
    <name type="synonym">Common thornapple</name>
    <dbReference type="NCBI Taxonomy" id="4076"/>
    <lineage>
        <taxon>Eukaryota</taxon>
        <taxon>Viridiplantae</taxon>
        <taxon>Streptophyta</taxon>
        <taxon>Embryophyta</taxon>
        <taxon>Tracheophyta</taxon>
        <taxon>Spermatophyta</taxon>
        <taxon>Magnoliopsida</taxon>
        <taxon>eudicotyledons</taxon>
        <taxon>Gunneridae</taxon>
        <taxon>Pentapetalae</taxon>
        <taxon>asterids</taxon>
        <taxon>lamiids</taxon>
        <taxon>Solanales</taxon>
        <taxon>Solanaceae</taxon>
        <taxon>Solanoideae</taxon>
        <taxon>Datureae</taxon>
        <taxon>Datura</taxon>
    </lineage>
</organism>
<reference evidence="1 2" key="1">
    <citation type="journal article" date="2021" name="BMC Genomics">
        <title>Datura genome reveals duplications of psychoactive alkaloid biosynthetic genes and high mutation rate following tissue culture.</title>
        <authorList>
            <person name="Rajewski A."/>
            <person name="Carter-House D."/>
            <person name="Stajich J."/>
            <person name="Litt A."/>
        </authorList>
    </citation>
    <scope>NUCLEOTIDE SEQUENCE [LARGE SCALE GENOMIC DNA]</scope>
    <source>
        <strain evidence="1">AR-01</strain>
    </source>
</reference>
<name>A0ABS8V6P9_DATST</name>
<proteinExistence type="predicted"/>
<gene>
    <name evidence="1" type="ORF">HAX54_028655</name>
</gene>
<accession>A0ABS8V6P9</accession>